<comment type="catalytic activity">
    <reaction evidence="7 9">
        <text>L-ribulose + ATP = L-ribulose 5-phosphate + ADP + H(+)</text>
        <dbReference type="Rhea" id="RHEA:22072"/>
        <dbReference type="ChEBI" id="CHEBI:15378"/>
        <dbReference type="ChEBI" id="CHEBI:16880"/>
        <dbReference type="ChEBI" id="CHEBI:30616"/>
        <dbReference type="ChEBI" id="CHEBI:58226"/>
        <dbReference type="ChEBI" id="CHEBI:456216"/>
        <dbReference type="EC" id="2.7.1.16"/>
    </reaction>
</comment>
<comment type="similarity">
    <text evidence="7 9">Belongs to the ribulokinase family.</text>
</comment>
<dbReference type="GO" id="GO:0019569">
    <property type="term" value="P:L-arabinose catabolic process to D-xylulose 5-phosphate"/>
    <property type="evidence" value="ECO:0007669"/>
    <property type="project" value="UniProtKB-UniRule"/>
</dbReference>
<dbReference type="HAMAP" id="MF_00520">
    <property type="entry name" value="Ribulokinase"/>
    <property type="match status" value="1"/>
</dbReference>
<reference evidence="12" key="1">
    <citation type="submission" date="2021-01" db="EMBL/GenBank/DDBJ databases">
        <title>Description of Breznakiella homolactica.</title>
        <authorList>
            <person name="Song Y."/>
            <person name="Brune A."/>
        </authorList>
    </citation>
    <scope>NUCLEOTIDE SEQUENCE</scope>
    <source>
        <strain evidence="12">RmG30</strain>
    </source>
</reference>
<evidence type="ECO:0000313" key="12">
    <source>
        <dbReference type="EMBL" id="QQO07906.1"/>
    </source>
</evidence>
<comment type="catalytic activity">
    <reaction evidence="7">
        <text>D-ribulose + ATP = D-ribulose 5-phosphate + ADP + H(+)</text>
        <dbReference type="Rhea" id="RHEA:17601"/>
        <dbReference type="ChEBI" id="CHEBI:15378"/>
        <dbReference type="ChEBI" id="CHEBI:17173"/>
        <dbReference type="ChEBI" id="CHEBI:30616"/>
        <dbReference type="ChEBI" id="CHEBI:58121"/>
        <dbReference type="ChEBI" id="CHEBI:456216"/>
        <dbReference type="EC" id="2.7.1.16"/>
    </reaction>
</comment>
<dbReference type="InterPro" id="IPR018484">
    <property type="entry name" value="FGGY_N"/>
</dbReference>
<keyword evidence="5 7" id="KW-0054">Arabinose catabolism</keyword>
<feature type="domain" description="Carbohydrate kinase FGGY N-terminal" evidence="10">
    <location>
        <begin position="4"/>
        <end position="274"/>
    </location>
</feature>
<evidence type="ECO:0000256" key="1">
    <source>
        <dbReference type="ARBA" id="ARBA00022679"/>
    </source>
</evidence>
<accession>A0A7T7XK88</accession>
<dbReference type="InterPro" id="IPR005929">
    <property type="entry name" value="Ribulokinase"/>
</dbReference>
<dbReference type="GO" id="GO:0008741">
    <property type="term" value="F:ribulokinase activity"/>
    <property type="evidence" value="ECO:0007669"/>
    <property type="project" value="UniProtKB-UniRule"/>
</dbReference>
<dbReference type="Pfam" id="PF02782">
    <property type="entry name" value="FGGY_C"/>
    <property type="match status" value="1"/>
</dbReference>
<dbReference type="UniPathway" id="UPA00145">
    <property type="reaction ID" value="UER00566"/>
</dbReference>
<evidence type="ECO:0000256" key="4">
    <source>
        <dbReference type="ARBA" id="ARBA00022840"/>
    </source>
</evidence>
<dbReference type="Proteomes" id="UP000595917">
    <property type="component" value="Chromosome"/>
</dbReference>
<dbReference type="Pfam" id="PF00370">
    <property type="entry name" value="FGGY_N"/>
    <property type="match status" value="1"/>
</dbReference>
<dbReference type="SUPFAM" id="SSF53067">
    <property type="entry name" value="Actin-like ATPase domain"/>
    <property type="match status" value="2"/>
</dbReference>
<keyword evidence="2 7" id="KW-0547">Nucleotide-binding</keyword>
<sequence>MSKYAVGVDFGTLSARAILIDERGAQLAERVMDYPHGVLDKTLPGGTPLGPDWALQVPRDYIECLTAVVRGCMEESKVPAESVAGIGIDFTSCSVMPALSDGTPLCEVSNFRDVPHAYAKLWKHHAAQYCADILNETAAARAESWLPMYGGKISSEWLIPKAMQIVKEAPDVYGAMDRFIECGDWVVWQLCGKEIRSACNAGYKAQWRYGEGYPSKEFFKALDPRMENFTGEKLSPDIRPLGSRAGFLTPEMAAAMGLTVNTAVAVGVIDAHASVPACGIASPGKMLMAMGTSTCHLLLSEDEKPAAGVCGVVKDGIIPGLFAYEAGQSCVGDHFSWFVENCVPESYALEAKAAGISLHQLLRRKAEGQKPGGHGLVALDWWNGVRSTLMDFDLSGVIAGMTLQTKPEDVYRALIEATAYGTRNIIGAFRSGGVPVDELYAGGGIARKDPMTMQIYADVTGCDIKIASSAQNAAVGAAIYGFAAGMPEKNIAGIVRDIGAVGDVVYHPNPEHTETYSRLFALYMELHDFFGREEPTILHRLKAIRTGQG</sequence>
<dbReference type="AlphaFoldDB" id="A0A7T7XK88"/>
<dbReference type="GO" id="GO:0005524">
    <property type="term" value="F:ATP binding"/>
    <property type="evidence" value="ECO:0007669"/>
    <property type="project" value="UniProtKB-UniRule"/>
</dbReference>
<comment type="pathway">
    <text evidence="7 9">Carbohydrate degradation; L-arabinose degradation via L-ribulose; D-xylulose 5-phosphate from L-arabinose (bacterial route): step 2/3.</text>
</comment>
<dbReference type="Gene3D" id="3.30.420.40">
    <property type="match status" value="2"/>
</dbReference>
<dbReference type="GO" id="GO:0019150">
    <property type="term" value="F:D-ribulokinase activity"/>
    <property type="evidence" value="ECO:0007669"/>
    <property type="project" value="TreeGrafter"/>
</dbReference>
<name>A0A7T7XK88_9SPIR</name>
<keyword evidence="6 7" id="KW-0119">Carbohydrate metabolism</keyword>
<gene>
    <name evidence="7" type="primary">araB</name>
    <name evidence="12" type="ORF">JFL75_13270</name>
</gene>
<feature type="domain" description="Carbohydrate kinase FGGY C-terminal" evidence="11">
    <location>
        <begin position="288"/>
        <end position="484"/>
    </location>
</feature>
<dbReference type="EC" id="2.7.1.16" evidence="7 8"/>
<dbReference type="InterPro" id="IPR043129">
    <property type="entry name" value="ATPase_NBD"/>
</dbReference>
<dbReference type="PROSITE" id="PS00445">
    <property type="entry name" value="FGGY_KINASES_2"/>
    <property type="match status" value="1"/>
</dbReference>
<dbReference type="NCBIfam" id="TIGR01234">
    <property type="entry name" value="L-ribulokinase"/>
    <property type="match status" value="1"/>
</dbReference>
<evidence type="ECO:0000256" key="2">
    <source>
        <dbReference type="ARBA" id="ARBA00022741"/>
    </source>
</evidence>
<proteinExistence type="inferred from homology"/>
<evidence type="ECO:0000256" key="7">
    <source>
        <dbReference type="HAMAP-Rule" id="MF_00520"/>
    </source>
</evidence>
<organism evidence="12 13">
    <name type="scientific">Breznakiella homolactica</name>
    <dbReference type="NCBI Taxonomy" id="2798577"/>
    <lineage>
        <taxon>Bacteria</taxon>
        <taxon>Pseudomonadati</taxon>
        <taxon>Spirochaetota</taxon>
        <taxon>Spirochaetia</taxon>
        <taxon>Spirochaetales</taxon>
        <taxon>Breznakiellaceae</taxon>
        <taxon>Breznakiella</taxon>
    </lineage>
</organism>
<dbReference type="EMBL" id="CP067089">
    <property type="protein sequence ID" value="QQO07906.1"/>
    <property type="molecule type" value="Genomic_DNA"/>
</dbReference>
<evidence type="ECO:0000259" key="11">
    <source>
        <dbReference type="Pfam" id="PF02782"/>
    </source>
</evidence>
<dbReference type="PANTHER" id="PTHR43435">
    <property type="entry name" value="RIBULOKINASE"/>
    <property type="match status" value="1"/>
</dbReference>
<keyword evidence="13" id="KW-1185">Reference proteome</keyword>
<evidence type="ECO:0000256" key="3">
    <source>
        <dbReference type="ARBA" id="ARBA00022777"/>
    </source>
</evidence>
<evidence type="ECO:0000313" key="13">
    <source>
        <dbReference type="Proteomes" id="UP000595917"/>
    </source>
</evidence>
<dbReference type="PIRSF" id="PIRSF000538">
    <property type="entry name" value="GlpK"/>
    <property type="match status" value="1"/>
</dbReference>
<evidence type="ECO:0000259" key="10">
    <source>
        <dbReference type="Pfam" id="PF00370"/>
    </source>
</evidence>
<dbReference type="GO" id="GO:0005737">
    <property type="term" value="C:cytoplasm"/>
    <property type="evidence" value="ECO:0007669"/>
    <property type="project" value="TreeGrafter"/>
</dbReference>
<dbReference type="NCBIfam" id="NF003154">
    <property type="entry name" value="PRK04123.1"/>
    <property type="match status" value="1"/>
</dbReference>
<keyword evidence="4 7" id="KW-0067">ATP-binding</keyword>
<dbReference type="KEGG" id="bhc:JFL75_13270"/>
<evidence type="ECO:0000256" key="6">
    <source>
        <dbReference type="ARBA" id="ARBA00023277"/>
    </source>
</evidence>
<evidence type="ECO:0000256" key="8">
    <source>
        <dbReference type="NCBIfam" id="TIGR01234"/>
    </source>
</evidence>
<dbReference type="RefSeq" id="WP_215625212.1">
    <property type="nucleotide sequence ID" value="NZ_CP067089.2"/>
</dbReference>
<dbReference type="InterPro" id="IPR018485">
    <property type="entry name" value="FGGY_C"/>
</dbReference>
<keyword evidence="3 7" id="KW-0418">Kinase</keyword>
<dbReference type="InterPro" id="IPR018483">
    <property type="entry name" value="Carb_kinase_FGGY_CS"/>
</dbReference>
<protein>
    <recommendedName>
        <fullName evidence="7 8">Ribulokinase</fullName>
        <ecNumber evidence="7 8">2.7.1.16</ecNumber>
    </recommendedName>
</protein>
<dbReference type="PANTHER" id="PTHR43435:SF4">
    <property type="entry name" value="FGGY CARBOHYDRATE KINASE DOMAIN-CONTAINING PROTEIN"/>
    <property type="match status" value="1"/>
</dbReference>
<evidence type="ECO:0000256" key="9">
    <source>
        <dbReference type="RuleBase" id="RU003455"/>
    </source>
</evidence>
<keyword evidence="1 7" id="KW-0808">Transferase</keyword>
<evidence type="ECO:0000256" key="5">
    <source>
        <dbReference type="ARBA" id="ARBA00022935"/>
    </source>
</evidence>
<dbReference type="InterPro" id="IPR000577">
    <property type="entry name" value="Carb_kinase_FGGY"/>
</dbReference>
<dbReference type="CDD" id="cd07781">
    <property type="entry name" value="ASKHA_NBD_FGGY_L-RBK"/>
    <property type="match status" value="1"/>
</dbReference>